<feature type="domain" description="MIR" evidence="16">
    <location>
        <begin position="383"/>
        <end position="437"/>
    </location>
</feature>
<evidence type="ECO:0000256" key="5">
    <source>
        <dbReference type="ARBA" id="ARBA00022676"/>
    </source>
</evidence>
<feature type="transmembrane region" description="Helical" evidence="14">
    <location>
        <begin position="657"/>
        <end position="677"/>
    </location>
</feature>
<evidence type="ECO:0000256" key="1">
    <source>
        <dbReference type="ARBA" id="ARBA00004477"/>
    </source>
</evidence>
<evidence type="ECO:0000259" key="16">
    <source>
        <dbReference type="PROSITE" id="PS50919"/>
    </source>
</evidence>
<keyword evidence="18" id="KW-1185">Reference proteome</keyword>
<dbReference type="GO" id="GO:0005789">
    <property type="term" value="C:endoplasmic reticulum membrane"/>
    <property type="evidence" value="ECO:0007669"/>
    <property type="project" value="UniProtKB-SubCell"/>
</dbReference>
<dbReference type="PROSITE" id="PS50919">
    <property type="entry name" value="MIR"/>
    <property type="match status" value="3"/>
</dbReference>
<feature type="domain" description="MIR" evidence="16">
    <location>
        <begin position="516"/>
        <end position="578"/>
    </location>
</feature>
<dbReference type="InterPro" id="IPR016093">
    <property type="entry name" value="MIR_motif"/>
</dbReference>
<dbReference type="Pfam" id="PF16192">
    <property type="entry name" value="PMT_4TMC"/>
    <property type="match status" value="1"/>
</dbReference>
<evidence type="ECO:0000256" key="10">
    <source>
        <dbReference type="ARBA" id="ARBA00022989"/>
    </source>
</evidence>
<evidence type="ECO:0000256" key="9">
    <source>
        <dbReference type="ARBA" id="ARBA00022824"/>
    </source>
</evidence>
<dbReference type="InterPro" id="IPR027005">
    <property type="entry name" value="PMT-like"/>
</dbReference>
<dbReference type="AlphaFoldDB" id="A0A9W8BEX2"/>
<feature type="transmembrane region" description="Helical" evidence="14">
    <location>
        <begin position="752"/>
        <end position="771"/>
    </location>
</feature>
<dbReference type="SMART" id="SM00472">
    <property type="entry name" value="MIR"/>
    <property type="match status" value="3"/>
</dbReference>
<dbReference type="Proteomes" id="UP001150907">
    <property type="component" value="Unassembled WGS sequence"/>
</dbReference>
<protein>
    <recommendedName>
        <fullName evidence="4 14">Dolichyl-phosphate-mannose--protein mannosyltransferase</fullName>
        <ecNumber evidence="4 14">2.4.1.109</ecNumber>
    </recommendedName>
</protein>
<evidence type="ECO:0000256" key="2">
    <source>
        <dbReference type="ARBA" id="ARBA00004922"/>
    </source>
</evidence>
<evidence type="ECO:0000256" key="4">
    <source>
        <dbReference type="ARBA" id="ARBA00012839"/>
    </source>
</evidence>
<evidence type="ECO:0000256" key="8">
    <source>
        <dbReference type="ARBA" id="ARBA00022737"/>
    </source>
</evidence>
<keyword evidence="5 14" id="KW-0328">Glycosyltransferase</keyword>
<dbReference type="InterPro" id="IPR032421">
    <property type="entry name" value="PMT_4TMC"/>
</dbReference>
<proteinExistence type="inferred from homology"/>
<evidence type="ECO:0000256" key="7">
    <source>
        <dbReference type="ARBA" id="ARBA00022692"/>
    </source>
</evidence>
<feature type="transmembrane region" description="Helical" evidence="14">
    <location>
        <begin position="721"/>
        <end position="740"/>
    </location>
</feature>
<evidence type="ECO:0000313" key="18">
    <source>
        <dbReference type="Proteomes" id="UP001150907"/>
    </source>
</evidence>
<feature type="region of interest" description="Disordered" evidence="15">
    <location>
        <begin position="64"/>
        <end position="83"/>
    </location>
</feature>
<feature type="region of interest" description="Disordered" evidence="15">
    <location>
        <begin position="1"/>
        <end position="35"/>
    </location>
</feature>
<comment type="pathway">
    <text evidence="2 14">Protein modification; protein glycosylation.</text>
</comment>
<keyword evidence="9 14" id="KW-0256">Endoplasmic reticulum</keyword>
<dbReference type="Pfam" id="PF02366">
    <property type="entry name" value="PMT"/>
    <property type="match status" value="1"/>
</dbReference>
<comment type="function">
    <text evidence="14">Transfers mannose from Dol-P-mannose to Ser or Thr residues on proteins.</text>
</comment>
<evidence type="ECO:0000256" key="11">
    <source>
        <dbReference type="ARBA" id="ARBA00023136"/>
    </source>
</evidence>
<feature type="transmembrane region" description="Helical" evidence="14">
    <location>
        <begin position="330"/>
        <end position="351"/>
    </location>
</feature>
<feature type="transmembrane region" description="Helical" evidence="14">
    <location>
        <begin position="188"/>
        <end position="211"/>
    </location>
</feature>
<dbReference type="InterPro" id="IPR003342">
    <property type="entry name" value="ArnT-like_N"/>
</dbReference>
<comment type="similarity">
    <text evidence="3 14">Belongs to the glycosyltransferase 39 family.</text>
</comment>
<evidence type="ECO:0000256" key="12">
    <source>
        <dbReference type="ARBA" id="ARBA00045085"/>
    </source>
</evidence>
<feature type="compositionally biased region" description="Basic residues" evidence="15">
    <location>
        <begin position="1"/>
        <end position="12"/>
    </location>
</feature>
<dbReference type="SUPFAM" id="SSF82109">
    <property type="entry name" value="MIR domain"/>
    <property type="match status" value="1"/>
</dbReference>
<comment type="catalytic activity">
    <reaction evidence="13 14">
        <text>a di-trans,poly-cis-dolichyl beta-D-mannosyl phosphate + L-seryl-[protein] = 3-O-(alpha-D-mannosyl)-L-seryl-[protein] + a di-trans,poly-cis-dolichyl phosphate + H(+)</text>
        <dbReference type="Rhea" id="RHEA:17377"/>
        <dbReference type="Rhea" id="RHEA-COMP:9863"/>
        <dbReference type="Rhea" id="RHEA-COMP:13546"/>
        <dbReference type="Rhea" id="RHEA-COMP:19498"/>
        <dbReference type="Rhea" id="RHEA-COMP:19501"/>
        <dbReference type="ChEBI" id="CHEBI:15378"/>
        <dbReference type="ChEBI" id="CHEBI:29999"/>
        <dbReference type="ChEBI" id="CHEBI:57683"/>
        <dbReference type="ChEBI" id="CHEBI:58211"/>
        <dbReference type="ChEBI" id="CHEBI:137321"/>
        <dbReference type="EC" id="2.4.1.109"/>
    </reaction>
</comment>
<evidence type="ECO:0000256" key="13">
    <source>
        <dbReference type="ARBA" id="ARBA00045102"/>
    </source>
</evidence>
<dbReference type="EMBL" id="JANBQF010000061">
    <property type="protein sequence ID" value="KAJ2006422.1"/>
    <property type="molecule type" value="Genomic_DNA"/>
</dbReference>
<dbReference type="Pfam" id="PF02815">
    <property type="entry name" value="MIR"/>
    <property type="match status" value="1"/>
</dbReference>
<dbReference type="InterPro" id="IPR036300">
    <property type="entry name" value="MIR_dom_sf"/>
</dbReference>
<comment type="subcellular location">
    <subcellularLocation>
        <location evidence="1 14">Endoplasmic reticulum membrane</location>
        <topology evidence="1 14">Multi-pass membrane protein</topology>
    </subcellularLocation>
</comment>
<feature type="transmembrane region" description="Helical" evidence="14">
    <location>
        <begin position="278"/>
        <end position="310"/>
    </location>
</feature>
<evidence type="ECO:0000256" key="3">
    <source>
        <dbReference type="ARBA" id="ARBA00007222"/>
    </source>
</evidence>
<comment type="catalytic activity">
    <reaction evidence="12 14">
        <text>a di-trans,poly-cis-dolichyl beta-D-mannosyl phosphate + L-threonyl-[protein] = 3-O-(alpha-D-mannosyl)-L-threonyl-[protein] + a di-trans,poly-cis-dolichyl phosphate + H(+)</text>
        <dbReference type="Rhea" id="RHEA:53396"/>
        <dbReference type="Rhea" id="RHEA-COMP:11060"/>
        <dbReference type="Rhea" id="RHEA-COMP:13547"/>
        <dbReference type="Rhea" id="RHEA-COMP:19498"/>
        <dbReference type="Rhea" id="RHEA-COMP:19501"/>
        <dbReference type="ChEBI" id="CHEBI:15378"/>
        <dbReference type="ChEBI" id="CHEBI:30013"/>
        <dbReference type="ChEBI" id="CHEBI:57683"/>
        <dbReference type="ChEBI" id="CHEBI:58211"/>
        <dbReference type="ChEBI" id="CHEBI:137323"/>
        <dbReference type="EC" id="2.4.1.109"/>
    </reaction>
</comment>
<feature type="domain" description="MIR" evidence="16">
    <location>
        <begin position="449"/>
        <end position="507"/>
    </location>
</feature>
<feature type="transmembrane region" description="Helical" evidence="14">
    <location>
        <begin position="223"/>
        <end position="243"/>
    </location>
</feature>
<dbReference type="OrthoDB" id="292747at2759"/>
<keyword evidence="8" id="KW-0677">Repeat</keyword>
<dbReference type="Gene3D" id="2.80.10.50">
    <property type="match status" value="1"/>
</dbReference>
<keyword evidence="7 14" id="KW-0812">Transmembrane</keyword>
<evidence type="ECO:0000256" key="6">
    <source>
        <dbReference type="ARBA" id="ARBA00022679"/>
    </source>
</evidence>
<evidence type="ECO:0000313" key="17">
    <source>
        <dbReference type="EMBL" id="KAJ2006422.1"/>
    </source>
</evidence>
<evidence type="ECO:0000256" key="14">
    <source>
        <dbReference type="RuleBase" id="RU367007"/>
    </source>
</evidence>
<gene>
    <name evidence="17" type="primary">PMT2_1</name>
    <name evidence="17" type="ORF">H4R26_001376</name>
</gene>
<dbReference type="GO" id="GO:0004169">
    <property type="term" value="F:dolichyl-phosphate-mannose-protein mannosyltransferase activity"/>
    <property type="evidence" value="ECO:0007669"/>
    <property type="project" value="UniProtKB-UniRule"/>
</dbReference>
<keyword evidence="11 14" id="KW-0472">Membrane</keyword>
<sequence length="803" mass="91661">MESRNLKQRGRHGLSDTDTLPFTNDDVSHEHKHGAKYGEAHAAGLHGAAPPNIYTAYPAAAASERRDGGRGSGRSGGIVVSNGGEDPTDFSAASFNAGVAGILRSRDLVITLVLTVLSLATRLYRIGRRANVTWDEAHHGKFGAYYINGTFYHDVHPPLAKMLVGLAEAIAGHNGTFTFGSGKHYPDYVNYVSMRIQLALYGVALVPLAYLTCLQLRLSRPMAALAASFILFDNAICVMSRFVLLDQPLLFFTAMSLWGATGFQNISSRGQSFTNKWWMWLFVTGFSLGCTISTKWAGLFCVILVGIATIEDLFRKYCALMPWDEYGAHWFARMNTLVLLPLIIYTLCFWVHFKLLYRVGSGDHKLSSNFQARQIGHRLNIQPYDVTYGSFVEIRSLFNGPGLLHSHYHQYPRMSKQQQVTCFPHRDTNNVWQLHKAHGIDANYTLDRIEFVHHGDIVQLVHNTTGATLRASKQFLAPLTTSHFEVAAENMTASSASGASNWQVEVVKQSYSKRGDKQLHAMTTSFRLRHVDLGCLLRVGSRRLPSWGWSQSEVTCLPDSTHKKDIKSWDVLWYVEHNANERMAKDDLSKYVSSNFLVNMIQLNIEMGKTNNALWPDVNKYSSLESSPWSWLFLTYPMRMVGWGDKSIKYYEIGNPLLWWASAIVCIVYPLRMLYWIGRQRRQCNDWRPGELLEFWDNSKFLWGGWALQYLPFFLMGRVTYIHHYLPALYFGLLLLAFELDFFFRHWRRGRFLHMAAWSIGLVVAVVFLYFSPFTYGWNRPAKELAGRKWLSSWNIYEDFYAM</sequence>
<dbReference type="PANTHER" id="PTHR10050">
    <property type="entry name" value="DOLICHYL-PHOSPHATE-MANNOSE--PROTEIN MANNOSYLTRANSFERASE"/>
    <property type="match status" value="1"/>
</dbReference>
<comment type="caution">
    <text evidence="17">The sequence shown here is derived from an EMBL/GenBank/DDBJ whole genome shotgun (WGS) entry which is preliminary data.</text>
</comment>
<dbReference type="PANTHER" id="PTHR10050:SF46">
    <property type="entry name" value="PROTEIN O-MANNOSYL-TRANSFERASE 2"/>
    <property type="match status" value="1"/>
</dbReference>
<accession>A0A9W8BEX2</accession>
<reference evidence="17" key="1">
    <citation type="submission" date="2022-07" db="EMBL/GenBank/DDBJ databases">
        <title>Phylogenomic reconstructions and comparative analyses of Kickxellomycotina fungi.</title>
        <authorList>
            <person name="Reynolds N.K."/>
            <person name="Stajich J.E."/>
            <person name="Barry K."/>
            <person name="Grigoriev I.V."/>
            <person name="Crous P."/>
            <person name="Smith M.E."/>
        </authorList>
    </citation>
    <scope>NUCLEOTIDE SEQUENCE</scope>
    <source>
        <strain evidence="17">IMI 214461</strain>
    </source>
</reference>
<name>A0A9W8BEX2_9FUNG</name>
<organism evidence="17 18">
    <name type="scientific">Coemansia thaxteri</name>
    <dbReference type="NCBI Taxonomy" id="2663907"/>
    <lineage>
        <taxon>Eukaryota</taxon>
        <taxon>Fungi</taxon>
        <taxon>Fungi incertae sedis</taxon>
        <taxon>Zoopagomycota</taxon>
        <taxon>Kickxellomycotina</taxon>
        <taxon>Kickxellomycetes</taxon>
        <taxon>Kickxellales</taxon>
        <taxon>Kickxellaceae</taxon>
        <taxon>Coemansia</taxon>
    </lineage>
</organism>
<dbReference type="EC" id="2.4.1.109" evidence="4 14"/>
<evidence type="ECO:0000256" key="15">
    <source>
        <dbReference type="SAM" id="MobiDB-lite"/>
    </source>
</evidence>
<keyword evidence="6 14" id="KW-0808">Transferase</keyword>
<keyword evidence="10 14" id="KW-1133">Transmembrane helix</keyword>